<evidence type="ECO:0000259" key="2">
    <source>
        <dbReference type="Pfam" id="PF01106"/>
    </source>
</evidence>
<sequence>MNEKILKVIDEKVRPYLNGHNGDIEVLEVKDGVVKVRLLGQCSGCISAKYTVQDIVQNSLKEEIPEINKVELIDSLSKETLDMARKILNKNAK</sequence>
<evidence type="ECO:0000313" key="4">
    <source>
        <dbReference type="Proteomes" id="UP000033115"/>
    </source>
</evidence>
<dbReference type="InterPro" id="IPR001075">
    <property type="entry name" value="NIF_FeS_clus_asmbl_NifU_C"/>
</dbReference>
<dbReference type="Pfam" id="PF01106">
    <property type="entry name" value="NifU"/>
    <property type="match status" value="1"/>
</dbReference>
<dbReference type="Gene3D" id="3.30.300.130">
    <property type="entry name" value="Fe-S cluster assembly (FSCA)"/>
    <property type="match status" value="1"/>
</dbReference>
<protein>
    <submittedName>
        <fullName evidence="3">Nitrogen-fixing NifU domain protein</fullName>
    </submittedName>
</protein>
<reference evidence="3 4" key="1">
    <citation type="journal article" date="2015" name="J. Biotechnol.">
        <title>Complete genome sequence of a malodorant-producing acetogen, Clostridium scatologenes ATCC 25775(T).</title>
        <authorList>
            <person name="Zhu Z."/>
            <person name="Guo T."/>
            <person name="Zheng H."/>
            <person name="Song T."/>
            <person name="Ouyang P."/>
            <person name="Xie J."/>
        </authorList>
    </citation>
    <scope>NUCLEOTIDE SEQUENCE [LARGE SCALE GENOMIC DNA]</scope>
    <source>
        <strain evidence="3 4">ATCC 25775</strain>
    </source>
</reference>
<dbReference type="PANTHER" id="PTHR11178">
    <property type="entry name" value="IRON-SULFUR CLUSTER SCAFFOLD PROTEIN NFU-RELATED"/>
    <property type="match status" value="1"/>
</dbReference>
<accession>A0A0E3MAI3</accession>
<dbReference type="EMBL" id="CP009933">
    <property type="protein sequence ID" value="AKA70740.1"/>
    <property type="molecule type" value="Genomic_DNA"/>
</dbReference>
<dbReference type="InterPro" id="IPR034904">
    <property type="entry name" value="FSCA_dom_sf"/>
</dbReference>
<keyword evidence="4" id="KW-1185">Reference proteome</keyword>
<proteinExistence type="predicted"/>
<dbReference type="AlphaFoldDB" id="A0A0E3MAI3"/>
<dbReference type="KEGG" id="csq:CSCA_3615"/>
<dbReference type="Proteomes" id="UP000033115">
    <property type="component" value="Chromosome"/>
</dbReference>
<organism evidence="3 4">
    <name type="scientific">Clostridium scatologenes</name>
    <dbReference type="NCBI Taxonomy" id="1548"/>
    <lineage>
        <taxon>Bacteria</taxon>
        <taxon>Bacillati</taxon>
        <taxon>Bacillota</taxon>
        <taxon>Clostridia</taxon>
        <taxon>Eubacteriales</taxon>
        <taxon>Clostridiaceae</taxon>
        <taxon>Clostridium</taxon>
    </lineage>
</organism>
<dbReference type="GO" id="GO:0016226">
    <property type="term" value="P:iron-sulfur cluster assembly"/>
    <property type="evidence" value="ECO:0007669"/>
    <property type="project" value="InterPro"/>
</dbReference>
<dbReference type="STRING" id="1548.CSCA_3615"/>
<dbReference type="GO" id="GO:0051536">
    <property type="term" value="F:iron-sulfur cluster binding"/>
    <property type="evidence" value="ECO:0007669"/>
    <property type="project" value="InterPro"/>
</dbReference>
<feature type="domain" description="NIF system FeS cluster assembly NifU C-terminal" evidence="2">
    <location>
        <begin position="5"/>
        <end position="71"/>
    </location>
</feature>
<dbReference type="RefSeq" id="WP_029160853.1">
    <property type="nucleotide sequence ID" value="NZ_CP009933.1"/>
</dbReference>
<dbReference type="HOGENOM" id="CLU_060555_4_0_9"/>
<comment type="function">
    <text evidence="1">May be involved in the formation or repair of [Fe-S] clusters present in iron-sulfur proteins.</text>
</comment>
<gene>
    <name evidence="3" type="ORF">CSCA_3615</name>
</gene>
<dbReference type="SUPFAM" id="SSF117916">
    <property type="entry name" value="Fe-S cluster assembly (FSCA) domain-like"/>
    <property type="match status" value="1"/>
</dbReference>
<evidence type="ECO:0000313" key="3">
    <source>
        <dbReference type="EMBL" id="AKA70740.1"/>
    </source>
</evidence>
<name>A0A0E3MAI3_CLOSL</name>
<evidence type="ECO:0000256" key="1">
    <source>
        <dbReference type="ARBA" id="ARBA00049958"/>
    </source>
</evidence>
<dbReference type="GO" id="GO:0005506">
    <property type="term" value="F:iron ion binding"/>
    <property type="evidence" value="ECO:0007669"/>
    <property type="project" value="InterPro"/>
</dbReference>